<name>A0A6P1DDP5_9NOCA</name>
<feature type="domain" description="Arabinosyltransferase C-terminal" evidence="1">
    <location>
        <begin position="1"/>
        <end position="137"/>
    </location>
</feature>
<gene>
    <name evidence="2" type="ORF">GV789_28510</name>
</gene>
<dbReference type="EMBL" id="JAAGUZ010000162">
    <property type="protein sequence ID" value="NEW48328.1"/>
    <property type="molecule type" value="Genomic_DNA"/>
</dbReference>
<evidence type="ECO:0000259" key="1">
    <source>
        <dbReference type="Pfam" id="PF14896"/>
    </source>
</evidence>
<dbReference type="RefSeq" id="WP_175585566.1">
    <property type="nucleotide sequence ID" value="NZ_JAAGUZ010000162.1"/>
</dbReference>
<accession>A0A6P1DDP5</accession>
<reference evidence="2 3" key="1">
    <citation type="submission" date="2020-01" db="EMBL/GenBank/DDBJ databases">
        <title>Genetics and antimicrobial susceptibilities of Nocardia species isolated from the soil; a comparison with species isolated from humans.</title>
        <authorList>
            <person name="Carrasco G."/>
            <person name="Monzon S."/>
            <person name="Sansegundo M."/>
            <person name="Garcia E."/>
            <person name="Garrido N."/>
            <person name="Medina M.J."/>
            <person name="Villalon P."/>
            <person name="Ramirez-Arocha A.C."/>
            <person name="Jimenez P."/>
            <person name="Cuesta I."/>
            <person name="Valdezate S."/>
        </authorList>
    </citation>
    <scope>NUCLEOTIDE SEQUENCE [LARGE SCALE GENOMIC DNA]</scope>
    <source>
        <strain evidence="2 3">CNM20110639</strain>
    </source>
</reference>
<evidence type="ECO:0000313" key="3">
    <source>
        <dbReference type="Proteomes" id="UP000468928"/>
    </source>
</evidence>
<dbReference type="InterPro" id="IPR032731">
    <property type="entry name" value="Arabino_trans_C"/>
</dbReference>
<organism evidence="2 3">
    <name type="scientific">Nocardia cyriacigeorgica</name>
    <dbReference type="NCBI Taxonomy" id="135487"/>
    <lineage>
        <taxon>Bacteria</taxon>
        <taxon>Bacillati</taxon>
        <taxon>Actinomycetota</taxon>
        <taxon>Actinomycetes</taxon>
        <taxon>Mycobacteriales</taxon>
        <taxon>Nocardiaceae</taxon>
        <taxon>Nocardia</taxon>
    </lineage>
</organism>
<dbReference type="Proteomes" id="UP000468928">
    <property type="component" value="Unassembled WGS sequence"/>
</dbReference>
<evidence type="ECO:0000313" key="2">
    <source>
        <dbReference type="EMBL" id="NEW48328.1"/>
    </source>
</evidence>
<dbReference type="Pfam" id="PF14896">
    <property type="entry name" value="Arabino_trans_C"/>
    <property type="match status" value="1"/>
</dbReference>
<dbReference type="Gene3D" id="3.40.190.160">
    <property type="match status" value="1"/>
</dbReference>
<dbReference type="AlphaFoldDB" id="A0A6P1DDP5"/>
<proteinExistence type="predicted"/>
<comment type="caution">
    <text evidence="2">The sequence shown here is derived from an EMBL/GenBank/DDBJ whole genome shotgun (WGS) entry which is preliminary data.</text>
</comment>
<keyword evidence="2" id="KW-0808">Transferase</keyword>
<feature type="non-terminal residue" evidence="2">
    <location>
        <position position="1"/>
    </location>
</feature>
<sequence length="139" mass="15773">QWLAFTPPRVPTLESVNSFIGSEQPVLLDWAVGLQFPCQRPFSHLNGVAEVPRYRILPDRPLAISSTNTWQAEEFGGPLGFSQMLAKSVTMPTYLKDDWARDWGSLERYDQYYDAVPAELETGTASRHGLWMPGQLRVF</sequence>
<dbReference type="GO" id="GO:0016740">
    <property type="term" value="F:transferase activity"/>
    <property type="evidence" value="ECO:0007669"/>
    <property type="project" value="UniProtKB-KW"/>
</dbReference>
<protein>
    <submittedName>
        <fullName evidence="2">Arabinosyltransferase</fullName>
    </submittedName>
</protein>